<dbReference type="UniPathway" id="UPA00056">
    <property type="reaction ID" value="UER00092"/>
</dbReference>
<keyword evidence="5 9" id="KW-0560">Oxidoreductase</keyword>
<evidence type="ECO:0000259" key="10">
    <source>
        <dbReference type="Pfam" id="PF02670"/>
    </source>
</evidence>
<feature type="domain" description="DXP reductoisomerase C-terminal" evidence="12">
    <location>
        <begin position="262"/>
        <end position="381"/>
    </location>
</feature>
<dbReference type="HAMAP" id="MF_00183">
    <property type="entry name" value="DXP_reductoisom"/>
    <property type="match status" value="1"/>
</dbReference>
<feature type="binding site" evidence="9">
    <location>
        <position position="150"/>
    </location>
    <ligand>
        <name>Mn(2+)</name>
        <dbReference type="ChEBI" id="CHEBI:29035"/>
    </ligand>
</feature>
<keyword evidence="13" id="KW-0413">Isomerase</keyword>
<dbReference type="PANTHER" id="PTHR30525">
    <property type="entry name" value="1-DEOXY-D-XYLULOSE 5-PHOSPHATE REDUCTOISOMERASE"/>
    <property type="match status" value="1"/>
</dbReference>
<dbReference type="InterPro" id="IPR013512">
    <property type="entry name" value="DXP_reductoisomerase_N"/>
</dbReference>
<evidence type="ECO:0000256" key="7">
    <source>
        <dbReference type="ARBA" id="ARBA00023229"/>
    </source>
</evidence>
<feature type="binding site" evidence="9">
    <location>
        <position position="221"/>
    </location>
    <ligand>
        <name>Mn(2+)</name>
        <dbReference type="ChEBI" id="CHEBI:29035"/>
    </ligand>
</feature>
<dbReference type="Pfam" id="PF08436">
    <property type="entry name" value="DXP_redisom_C"/>
    <property type="match status" value="1"/>
</dbReference>
<evidence type="ECO:0000256" key="9">
    <source>
        <dbReference type="HAMAP-Rule" id="MF_00183"/>
    </source>
</evidence>
<dbReference type="PIRSF" id="PIRSF006205">
    <property type="entry name" value="Dxp_reductismrs"/>
    <property type="match status" value="1"/>
</dbReference>
<dbReference type="Pfam" id="PF13288">
    <property type="entry name" value="DXPR_C"/>
    <property type="match status" value="1"/>
</dbReference>
<comment type="function">
    <text evidence="9">Catalyzes the NADPH-dependent rearrangement and reduction of 1-deoxy-D-xylulose-5-phosphate (DXP) to 2-C-methyl-D-erythritol 4-phosphate (MEP).</text>
</comment>
<dbReference type="SUPFAM" id="SSF69055">
    <property type="entry name" value="1-deoxy-D-xylulose-5-phosphate reductoisomerase, C-terminal domain"/>
    <property type="match status" value="1"/>
</dbReference>
<feature type="binding site" evidence="9">
    <location>
        <position position="152"/>
    </location>
    <ligand>
        <name>Mn(2+)</name>
        <dbReference type="ChEBI" id="CHEBI:29035"/>
    </ligand>
</feature>
<feature type="binding site" evidence="9">
    <location>
        <position position="217"/>
    </location>
    <ligand>
        <name>1-deoxy-D-xylulose 5-phosphate</name>
        <dbReference type="ChEBI" id="CHEBI:57792"/>
    </ligand>
</feature>
<feature type="binding site" evidence="9">
    <location>
        <position position="221"/>
    </location>
    <ligand>
        <name>1-deoxy-D-xylulose 5-phosphate</name>
        <dbReference type="ChEBI" id="CHEBI:57792"/>
    </ligand>
</feature>
<comment type="catalytic activity">
    <reaction evidence="8">
        <text>2-C-methyl-D-erythritol 4-phosphate + NADP(+) = 1-deoxy-D-xylulose 5-phosphate + NADPH + H(+)</text>
        <dbReference type="Rhea" id="RHEA:13717"/>
        <dbReference type="ChEBI" id="CHEBI:15378"/>
        <dbReference type="ChEBI" id="CHEBI:57783"/>
        <dbReference type="ChEBI" id="CHEBI:57792"/>
        <dbReference type="ChEBI" id="CHEBI:58262"/>
        <dbReference type="ChEBI" id="CHEBI:58349"/>
        <dbReference type="EC" id="1.1.1.267"/>
    </reaction>
    <physiologicalReaction direction="right-to-left" evidence="8">
        <dbReference type="Rhea" id="RHEA:13719"/>
    </physiologicalReaction>
</comment>
<feature type="binding site" evidence="9">
    <location>
        <position position="42"/>
    </location>
    <ligand>
        <name>NADPH</name>
        <dbReference type="ChEBI" id="CHEBI:57783"/>
    </ligand>
</feature>
<protein>
    <recommendedName>
        <fullName evidence="9">1-deoxy-D-xylulose 5-phosphate reductoisomerase</fullName>
        <shortName evidence="9">DXP reductoisomerase</shortName>
        <ecNumber evidence="9">1.1.1.267</ecNumber>
    </recommendedName>
    <alternativeName>
        <fullName evidence="9">1-deoxyxylulose-5-phosphate reductoisomerase</fullName>
    </alternativeName>
    <alternativeName>
        <fullName evidence="9">2-C-methyl-D-erythritol 4-phosphate synthase</fullName>
    </alternativeName>
</protein>
<feature type="binding site" evidence="9">
    <location>
        <position position="126"/>
    </location>
    <ligand>
        <name>NADPH</name>
        <dbReference type="ChEBI" id="CHEBI:57783"/>
    </ligand>
</feature>
<dbReference type="GO" id="GO:0030604">
    <property type="term" value="F:1-deoxy-D-xylulose-5-phosphate reductoisomerase activity"/>
    <property type="evidence" value="ECO:0007669"/>
    <property type="project" value="UniProtKB-UniRule"/>
</dbReference>
<dbReference type="InterPro" id="IPR036169">
    <property type="entry name" value="DXPR_C_sf"/>
</dbReference>
<feature type="binding site" evidence="9">
    <location>
        <position position="205"/>
    </location>
    <ligand>
        <name>NADPH</name>
        <dbReference type="ChEBI" id="CHEBI:57783"/>
    </ligand>
</feature>
<feature type="binding site" evidence="9">
    <location>
        <position position="17"/>
    </location>
    <ligand>
        <name>NADPH</name>
        <dbReference type="ChEBI" id="CHEBI:57783"/>
    </ligand>
</feature>
<dbReference type="NCBIfam" id="NF009114">
    <property type="entry name" value="PRK12464.1"/>
    <property type="match status" value="1"/>
</dbReference>
<dbReference type="InterPro" id="IPR003821">
    <property type="entry name" value="DXP_reductoisomerase"/>
</dbReference>
<comment type="caution">
    <text evidence="9">Lacks conserved residue(s) required for the propagation of feature annotation.</text>
</comment>
<dbReference type="SUPFAM" id="SSF51735">
    <property type="entry name" value="NAD(P)-binding Rossmann-fold domains"/>
    <property type="match status" value="1"/>
</dbReference>
<dbReference type="GO" id="GO:0030145">
    <property type="term" value="F:manganese ion binding"/>
    <property type="evidence" value="ECO:0007669"/>
    <property type="project" value="TreeGrafter"/>
</dbReference>
<comment type="cofactor">
    <cofactor evidence="9">
        <name>Mg(2+)</name>
        <dbReference type="ChEBI" id="CHEBI:18420"/>
    </cofactor>
    <cofactor evidence="9">
        <name>Mn(2+)</name>
        <dbReference type="ChEBI" id="CHEBI:29035"/>
    </cofactor>
</comment>
<evidence type="ECO:0000256" key="4">
    <source>
        <dbReference type="ARBA" id="ARBA00022857"/>
    </source>
</evidence>
<dbReference type="EMBL" id="BIFQ01000001">
    <property type="protein sequence ID" value="GCE03748.1"/>
    <property type="molecule type" value="Genomic_DNA"/>
</dbReference>
<comment type="similarity">
    <text evidence="2 9">Belongs to the DXR family.</text>
</comment>
<feature type="binding site" evidence="9">
    <location>
        <position position="199"/>
    </location>
    <ligand>
        <name>1-deoxy-D-xylulose 5-phosphate</name>
        <dbReference type="ChEBI" id="CHEBI:57792"/>
    </ligand>
</feature>
<dbReference type="FunFam" id="3.40.50.720:FF:000045">
    <property type="entry name" value="1-deoxy-D-xylulose 5-phosphate reductoisomerase"/>
    <property type="match status" value="1"/>
</dbReference>
<reference evidence="14" key="1">
    <citation type="submission" date="2018-12" db="EMBL/GenBank/DDBJ databases">
        <title>Tengunoibacter tsumagoiensis gen. nov., sp. nov., Dictyobacter kobayashii sp. nov., D. alpinus sp. nov., and D. joshuensis sp. nov. and description of Dictyobacteraceae fam. nov. within the order Ktedonobacterales isolated from Tengu-no-mugimeshi.</title>
        <authorList>
            <person name="Wang C.M."/>
            <person name="Zheng Y."/>
            <person name="Sakai Y."/>
            <person name="Toyoda A."/>
            <person name="Minakuchi Y."/>
            <person name="Abe K."/>
            <person name="Yokota A."/>
            <person name="Yabe S."/>
        </authorList>
    </citation>
    <scope>NUCLEOTIDE SEQUENCE [LARGE SCALE GENOMIC DNA]</scope>
    <source>
        <strain evidence="14">S-27</strain>
    </source>
</reference>
<proteinExistence type="inferred from homology"/>
<accession>A0A401ZAD6</accession>
<evidence type="ECO:0000256" key="3">
    <source>
        <dbReference type="ARBA" id="ARBA00022723"/>
    </source>
</evidence>
<keyword evidence="4 9" id="KW-0521">NADP</keyword>
<dbReference type="NCBIfam" id="TIGR00243">
    <property type="entry name" value="Dxr"/>
    <property type="match status" value="1"/>
</dbReference>
<gene>
    <name evidence="13" type="primary">dxr2</name>
    <name evidence="9" type="synonym">dxr</name>
    <name evidence="13" type="ORF">KDAU_10770</name>
</gene>
<feature type="binding site" evidence="9">
    <location>
        <position position="16"/>
    </location>
    <ligand>
        <name>NADPH</name>
        <dbReference type="ChEBI" id="CHEBI:57783"/>
    </ligand>
</feature>
<comment type="caution">
    <text evidence="13">The sequence shown here is derived from an EMBL/GenBank/DDBJ whole genome shotgun (WGS) entry which is preliminary data.</text>
</comment>
<dbReference type="GO" id="GO:0051484">
    <property type="term" value="P:isopentenyl diphosphate biosynthetic process, methylerythritol 4-phosphate pathway involved in terpenoid biosynthetic process"/>
    <property type="evidence" value="ECO:0007669"/>
    <property type="project" value="UniProtKB-ARBA"/>
</dbReference>
<dbReference type="EC" id="1.1.1.267" evidence="9"/>
<dbReference type="InterPro" id="IPR013644">
    <property type="entry name" value="DXP_reductoisomerase_C"/>
</dbReference>
<name>A0A401ZAD6_9CHLR</name>
<comment type="pathway">
    <text evidence="1 9">Isoprenoid biosynthesis; isopentenyl diphosphate biosynthesis via DXP pathway; isopentenyl diphosphate from 1-deoxy-D-xylulose 5-phosphate: step 1/6.</text>
</comment>
<dbReference type="GO" id="GO:0070402">
    <property type="term" value="F:NADPH binding"/>
    <property type="evidence" value="ECO:0007669"/>
    <property type="project" value="InterPro"/>
</dbReference>
<organism evidence="13 14">
    <name type="scientific">Dictyobacter aurantiacus</name>
    <dbReference type="NCBI Taxonomy" id="1936993"/>
    <lineage>
        <taxon>Bacteria</taxon>
        <taxon>Bacillati</taxon>
        <taxon>Chloroflexota</taxon>
        <taxon>Ktedonobacteria</taxon>
        <taxon>Ktedonobacterales</taxon>
        <taxon>Dictyobacteraceae</taxon>
        <taxon>Dictyobacter</taxon>
    </lineage>
</organism>
<dbReference type="GO" id="GO:0016853">
    <property type="term" value="F:isomerase activity"/>
    <property type="evidence" value="ECO:0007669"/>
    <property type="project" value="UniProtKB-KW"/>
</dbReference>
<dbReference type="OrthoDB" id="9806546at2"/>
<feature type="binding site" evidence="9">
    <location>
        <position position="218"/>
    </location>
    <ligand>
        <name>1-deoxy-D-xylulose 5-phosphate</name>
        <dbReference type="ChEBI" id="CHEBI:57792"/>
    </ligand>
</feature>
<dbReference type="InterPro" id="IPR036291">
    <property type="entry name" value="NAD(P)-bd_dom_sf"/>
</dbReference>
<evidence type="ECO:0000259" key="11">
    <source>
        <dbReference type="Pfam" id="PF08436"/>
    </source>
</evidence>
<dbReference type="AlphaFoldDB" id="A0A401ZAD6"/>
<keyword evidence="7 9" id="KW-0414">Isoprene biosynthesis</keyword>
<dbReference type="RefSeq" id="WP_126594990.1">
    <property type="nucleotide sequence ID" value="NZ_BIFQ01000001.1"/>
</dbReference>
<keyword evidence="9" id="KW-0460">Magnesium</keyword>
<dbReference type="SUPFAM" id="SSF55347">
    <property type="entry name" value="Glyceraldehyde-3-phosphate dehydrogenase-like, C-terminal domain"/>
    <property type="match status" value="1"/>
</dbReference>
<feature type="binding site" evidence="9">
    <location>
        <position position="125"/>
    </location>
    <ligand>
        <name>1-deoxy-D-xylulose 5-phosphate</name>
        <dbReference type="ChEBI" id="CHEBI:57792"/>
    </ligand>
</feature>
<evidence type="ECO:0000313" key="13">
    <source>
        <dbReference type="EMBL" id="GCE03748.1"/>
    </source>
</evidence>
<feature type="binding site" evidence="9">
    <location>
        <position position="15"/>
    </location>
    <ligand>
        <name>NADPH</name>
        <dbReference type="ChEBI" id="CHEBI:57783"/>
    </ligand>
</feature>
<dbReference type="InterPro" id="IPR026877">
    <property type="entry name" value="DXPR_C"/>
</dbReference>
<dbReference type="Pfam" id="PF02670">
    <property type="entry name" value="DXP_reductoisom"/>
    <property type="match status" value="1"/>
</dbReference>
<feature type="binding site" evidence="9">
    <location>
        <position position="151"/>
    </location>
    <ligand>
        <name>1-deoxy-D-xylulose 5-phosphate</name>
        <dbReference type="ChEBI" id="CHEBI:57792"/>
    </ligand>
</feature>
<feature type="binding site" evidence="9">
    <location>
        <position position="176"/>
    </location>
    <ligand>
        <name>1-deoxy-D-xylulose 5-phosphate</name>
        <dbReference type="ChEBI" id="CHEBI:57792"/>
    </ligand>
</feature>
<evidence type="ECO:0000256" key="1">
    <source>
        <dbReference type="ARBA" id="ARBA00005094"/>
    </source>
</evidence>
<evidence type="ECO:0000256" key="5">
    <source>
        <dbReference type="ARBA" id="ARBA00023002"/>
    </source>
</evidence>
<feature type="domain" description="1-deoxy-D-xylulose 5-phosphate reductoisomerase C-terminal" evidence="11">
    <location>
        <begin position="146"/>
        <end position="229"/>
    </location>
</feature>
<evidence type="ECO:0000256" key="2">
    <source>
        <dbReference type="ARBA" id="ARBA00006825"/>
    </source>
</evidence>
<evidence type="ECO:0000256" key="8">
    <source>
        <dbReference type="ARBA" id="ARBA00048543"/>
    </source>
</evidence>
<feature type="binding site" evidence="9">
    <location>
        <position position="212"/>
    </location>
    <ligand>
        <name>1-deoxy-D-xylulose 5-phosphate</name>
        <dbReference type="ChEBI" id="CHEBI:57792"/>
    </ligand>
</feature>
<keyword evidence="14" id="KW-1185">Reference proteome</keyword>
<dbReference type="PANTHER" id="PTHR30525:SF0">
    <property type="entry name" value="1-DEOXY-D-XYLULOSE 5-PHOSPHATE REDUCTOISOMERASE, CHLOROPLASTIC"/>
    <property type="match status" value="1"/>
</dbReference>
<keyword evidence="6 9" id="KW-0464">Manganese</keyword>
<evidence type="ECO:0000313" key="14">
    <source>
        <dbReference type="Proteomes" id="UP000287224"/>
    </source>
</evidence>
<evidence type="ECO:0000256" key="6">
    <source>
        <dbReference type="ARBA" id="ARBA00023211"/>
    </source>
</evidence>
<dbReference type="Proteomes" id="UP000287224">
    <property type="component" value="Unassembled WGS sequence"/>
</dbReference>
<feature type="domain" description="1-deoxy-D-xylulose 5-phosphate reductoisomerase N-terminal" evidence="10">
    <location>
        <begin position="8"/>
        <end position="132"/>
    </location>
</feature>
<feature type="binding site" evidence="9">
    <location>
        <position position="152"/>
    </location>
    <ligand>
        <name>1-deoxy-D-xylulose 5-phosphate</name>
        <dbReference type="ChEBI" id="CHEBI:57792"/>
    </ligand>
</feature>
<evidence type="ECO:0000259" key="12">
    <source>
        <dbReference type="Pfam" id="PF13288"/>
    </source>
</evidence>
<dbReference type="Gene3D" id="3.40.50.720">
    <property type="entry name" value="NAD(P)-binding Rossmann-like Domain"/>
    <property type="match status" value="1"/>
</dbReference>
<sequence length="395" mass="43371">MTTFPKRIALLGSTGSIGRQTLDVVRRFPEQFRVVAMAARSNVDLLAQQVQEFQPDLVTCYADSPEVEASARRLLPRALLGEQGLLAVATHADADILVAATSGLVGLMPTLAAIGAGKTIALANKETLVMAGHLVTQAAQRVGVSIYPIDSEHSAIWQCLRGEEQKNIHRLLLTASGGPFRKTPLEDLKTVTVKQALAHPTWSMGPKITIDSATLMNKALEVIESHWLFGVPYEKMEVVVHPESVIHSMVEFVDGSIKMQASLPSMHLPIMNALGYPDRLASAETDFIRELRWPDVAALHFEELELSRFPCFRLAVEAGKRGGTYPCALVGADEEAVELFLTGKIGYLEIAQLIEAVLERHQSIEQPDVAATLEACAWARRTVRELWKKRIQVQS</sequence>
<feature type="binding site" evidence="9">
    <location>
        <position position="14"/>
    </location>
    <ligand>
        <name>NADPH</name>
        <dbReference type="ChEBI" id="CHEBI:57783"/>
    </ligand>
</feature>
<feature type="binding site" evidence="9">
    <location>
        <position position="124"/>
    </location>
    <ligand>
        <name>NADPH</name>
        <dbReference type="ChEBI" id="CHEBI:57783"/>
    </ligand>
</feature>
<keyword evidence="3 9" id="KW-0479">Metal-binding</keyword>
<dbReference type="Gene3D" id="1.10.1740.10">
    <property type="match status" value="1"/>
</dbReference>